<feature type="compositionally biased region" description="Polar residues" evidence="1">
    <location>
        <begin position="124"/>
        <end position="144"/>
    </location>
</feature>
<dbReference type="Proteomes" id="UP001497623">
    <property type="component" value="Unassembled WGS sequence"/>
</dbReference>
<gene>
    <name evidence="2" type="ORF">MNOR_LOCUS25198</name>
</gene>
<feature type="compositionally biased region" description="Low complexity" evidence="1">
    <location>
        <begin position="78"/>
        <end position="87"/>
    </location>
</feature>
<feature type="region of interest" description="Disordered" evidence="1">
    <location>
        <begin position="124"/>
        <end position="164"/>
    </location>
</feature>
<dbReference type="AlphaFoldDB" id="A0AAV2RLK5"/>
<name>A0AAV2RLK5_MEGNR</name>
<accession>A0AAV2RLK5</accession>
<reference evidence="2 3" key="1">
    <citation type="submission" date="2024-05" db="EMBL/GenBank/DDBJ databases">
        <authorList>
            <person name="Wallberg A."/>
        </authorList>
    </citation>
    <scope>NUCLEOTIDE SEQUENCE [LARGE SCALE GENOMIC DNA]</scope>
</reference>
<feature type="non-terminal residue" evidence="2">
    <location>
        <position position="164"/>
    </location>
</feature>
<feature type="region of interest" description="Disordered" evidence="1">
    <location>
        <begin position="74"/>
        <end position="101"/>
    </location>
</feature>
<evidence type="ECO:0000313" key="2">
    <source>
        <dbReference type="EMBL" id="CAL4125553.1"/>
    </source>
</evidence>
<evidence type="ECO:0000313" key="3">
    <source>
        <dbReference type="Proteomes" id="UP001497623"/>
    </source>
</evidence>
<feature type="compositionally biased region" description="Basic residues" evidence="1">
    <location>
        <begin position="88"/>
        <end position="99"/>
    </location>
</feature>
<evidence type="ECO:0000256" key="1">
    <source>
        <dbReference type="SAM" id="MobiDB-lite"/>
    </source>
</evidence>
<dbReference type="EMBL" id="CAXKWB010023779">
    <property type="protein sequence ID" value="CAL4125553.1"/>
    <property type="molecule type" value="Genomic_DNA"/>
</dbReference>
<feature type="compositionally biased region" description="Basic and acidic residues" evidence="1">
    <location>
        <begin position="150"/>
        <end position="164"/>
    </location>
</feature>
<proteinExistence type="predicted"/>
<sequence>SSGSRTKDEEGSVPFAILILTSSDEPPCMMGVNTNTTSSVILGHRQYSINEILAMSGVQQVAPHSDLMPAMIIAEPASSKNSSSSSSIKHRASHQHPNKHPQAAMGYVQAQPTHFQPQVTIMGTNGQEKNRTKASQMQNANTNKNHIKYYRRESVTSVGERKQG</sequence>
<organism evidence="2 3">
    <name type="scientific">Meganyctiphanes norvegica</name>
    <name type="common">Northern krill</name>
    <name type="synonym">Thysanopoda norvegica</name>
    <dbReference type="NCBI Taxonomy" id="48144"/>
    <lineage>
        <taxon>Eukaryota</taxon>
        <taxon>Metazoa</taxon>
        <taxon>Ecdysozoa</taxon>
        <taxon>Arthropoda</taxon>
        <taxon>Crustacea</taxon>
        <taxon>Multicrustacea</taxon>
        <taxon>Malacostraca</taxon>
        <taxon>Eumalacostraca</taxon>
        <taxon>Eucarida</taxon>
        <taxon>Euphausiacea</taxon>
        <taxon>Euphausiidae</taxon>
        <taxon>Meganyctiphanes</taxon>
    </lineage>
</organism>
<comment type="caution">
    <text evidence="2">The sequence shown here is derived from an EMBL/GenBank/DDBJ whole genome shotgun (WGS) entry which is preliminary data.</text>
</comment>
<keyword evidence="3" id="KW-1185">Reference proteome</keyword>
<feature type="non-terminal residue" evidence="2">
    <location>
        <position position="1"/>
    </location>
</feature>
<protein>
    <submittedName>
        <fullName evidence="2">Uncharacterized protein</fullName>
    </submittedName>
</protein>